<evidence type="ECO:0000313" key="3">
    <source>
        <dbReference type="Proteomes" id="UP001497516"/>
    </source>
</evidence>
<reference evidence="2 3" key="1">
    <citation type="submission" date="2024-04" db="EMBL/GenBank/DDBJ databases">
        <authorList>
            <person name="Fracassetti M."/>
        </authorList>
    </citation>
    <scope>NUCLEOTIDE SEQUENCE [LARGE SCALE GENOMIC DNA]</scope>
</reference>
<keyword evidence="3" id="KW-1185">Reference proteome</keyword>
<evidence type="ECO:0000313" key="2">
    <source>
        <dbReference type="EMBL" id="CAL1359140.1"/>
    </source>
</evidence>
<name>A0AAV2CRF3_9ROSI</name>
<organism evidence="2 3">
    <name type="scientific">Linum trigynum</name>
    <dbReference type="NCBI Taxonomy" id="586398"/>
    <lineage>
        <taxon>Eukaryota</taxon>
        <taxon>Viridiplantae</taxon>
        <taxon>Streptophyta</taxon>
        <taxon>Embryophyta</taxon>
        <taxon>Tracheophyta</taxon>
        <taxon>Spermatophyta</taxon>
        <taxon>Magnoliopsida</taxon>
        <taxon>eudicotyledons</taxon>
        <taxon>Gunneridae</taxon>
        <taxon>Pentapetalae</taxon>
        <taxon>rosids</taxon>
        <taxon>fabids</taxon>
        <taxon>Malpighiales</taxon>
        <taxon>Linaceae</taxon>
        <taxon>Linum</taxon>
    </lineage>
</organism>
<dbReference type="Proteomes" id="UP001497516">
    <property type="component" value="Chromosome 10"/>
</dbReference>
<protein>
    <submittedName>
        <fullName evidence="2">Uncharacterized protein</fullName>
    </submittedName>
</protein>
<gene>
    <name evidence="2" type="ORF">LTRI10_LOCUS6646</name>
</gene>
<feature type="region of interest" description="Disordered" evidence="1">
    <location>
        <begin position="57"/>
        <end position="84"/>
    </location>
</feature>
<dbReference type="AlphaFoldDB" id="A0AAV2CRF3"/>
<dbReference type="EMBL" id="OZ034814">
    <property type="protein sequence ID" value="CAL1359140.1"/>
    <property type="molecule type" value="Genomic_DNA"/>
</dbReference>
<proteinExistence type="predicted"/>
<accession>A0AAV2CRF3</accession>
<sequence>MELGMMAGRLPMGLGTLVTNSLSPPSLSSSVTKVTFHNFKELKISTLGIATEKSGIPRRETDCEEGSNVTSAVGESTIYGGLEN</sequence>
<evidence type="ECO:0000256" key="1">
    <source>
        <dbReference type="SAM" id="MobiDB-lite"/>
    </source>
</evidence>